<dbReference type="EMBL" id="HACG01033620">
    <property type="protein sequence ID" value="CEK80485.1"/>
    <property type="molecule type" value="Transcribed_RNA"/>
</dbReference>
<name>A0A0B7AKR0_9EUPU</name>
<protein>
    <submittedName>
        <fullName evidence="2">Uncharacterized protein</fullName>
    </submittedName>
</protein>
<reference evidence="2" key="1">
    <citation type="submission" date="2014-12" db="EMBL/GenBank/DDBJ databases">
        <title>Insight into the proteome of Arion vulgaris.</title>
        <authorList>
            <person name="Aradska J."/>
            <person name="Bulat T."/>
            <person name="Smidak R."/>
            <person name="Sarate P."/>
            <person name="Gangsoo J."/>
            <person name="Sialana F."/>
            <person name="Bilban M."/>
            <person name="Lubec G."/>
        </authorList>
    </citation>
    <scope>NUCLEOTIDE SEQUENCE</scope>
    <source>
        <tissue evidence="2">Skin</tissue>
    </source>
</reference>
<sequence length="305" mass="33925">ERDLKRTVGINTGHVGTSDFVLEPADIEFVLERGRRSLEAFLKYYVANNHLKKKAEYRRYSNDIRKDSKCSLASSSSNQSLESGNNSTALTVPNLVVSAYTLSPLAEGLTMATYHNSSTTQDEPLGRGRVHFEHHCRCQPDKIPKYVSISDTVEVIGNSPRVRLRDCQKQEGDEKGEEENSDENSECIFLLGDKKYEDKINHRQQSSASMSKIEDTLPASPRLPDRAVSTEFNEMNSTLDNCMSLPDNSSVITKDNVKLSGLQSSITGNVQVHKSKGKYESSTTPLLQPTESQDSIELHALSKGH</sequence>
<accession>A0A0B7AKR0</accession>
<feature type="compositionally biased region" description="Polar residues" evidence="1">
    <location>
        <begin position="280"/>
        <end position="295"/>
    </location>
</feature>
<proteinExistence type="predicted"/>
<evidence type="ECO:0000256" key="1">
    <source>
        <dbReference type="SAM" id="MobiDB-lite"/>
    </source>
</evidence>
<evidence type="ECO:0000313" key="2">
    <source>
        <dbReference type="EMBL" id="CEK80485.1"/>
    </source>
</evidence>
<gene>
    <name evidence="2" type="primary">ORF121174</name>
</gene>
<feature type="region of interest" description="Disordered" evidence="1">
    <location>
        <begin position="165"/>
        <end position="184"/>
    </location>
</feature>
<organism evidence="2">
    <name type="scientific">Arion vulgaris</name>
    <dbReference type="NCBI Taxonomy" id="1028688"/>
    <lineage>
        <taxon>Eukaryota</taxon>
        <taxon>Metazoa</taxon>
        <taxon>Spiralia</taxon>
        <taxon>Lophotrochozoa</taxon>
        <taxon>Mollusca</taxon>
        <taxon>Gastropoda</taxon>
        <taxon>Heterobranchia</taxon>
        <taxon>Euthyneura</taxon>
        <taxon>Panpulmonata</taxon>
        <taxon>Eupulmonata</taxon>
        <taxon>Stylommatophora</taxon>
        <taxon>Helicina</taxon>
        <taxon>Arionoidea</taxon>
        <taxon>Arionidae</taxon>
        <taxon>Arion</taxon>
    </lineage>
</organism>
<dbReference type="InterPro" id="IPR052580">
    <property type="entry name" value="Lipid_Hydrolase"/>
</dbReference>
<feature type="compositionally biased region" description="Acidic residues" evidence="1">
    <location>
        <begin position="174"/>
        <end position="184"/>
    </location>
</feature>
<feature type="non-terminal residue" evidence="2">
    <location>
        <position position="1"/>
    </location>
</feature>
<dbReference type="PANTHER" id="PTHR46394">
    <property type="entry name" value="ANNEXIN"/>
    <property type="match status" value="1"/>
</dbReference>
<feature type="region of interest" description="Disordered" evidence="1">
    <location>
        <begin position="68"/>
        <end position="87"/>
    </location>
</feature>
<feature type="region of interest" description="Disordered" evidence="1">
    <location>
        <begin position="271"/>
        <end position="305"/>
    </location>
</feature>
<dbReference type="PANTHER" id="PTHR46394:SF1">
    <property type="entry name" value="PNPLA DOMAIN-CONTAINING PROTEIN"/>
    <property type="match status" value="1"/>
</dbReference>
<dbReference type="AlphaFoldDB" id="A0A0B7AKR0"/>
<feature type="region of interest" description="Disordered" evidence="1">
    <location>
        <begin position="203"/>
        <end position="224"/>
    </location>
</feature>
<feature type="compositionally biased region" description="Low complexity" evidence="1">
    <location>
        <begin position="70"/>
        <end position="87"/>
    </location>
</feature>